<dbReference type="Proteomes" id="UP000612956">
    <property type="component" value="Unassembled WGS sequence"/>
</dbReference>
<comment type="caution">
    <text evidence="1">The sequence shown here is derived from an EMBL/GenBank/DDBJ whole genome shotgun (WGS) entry which is preliminary data.</text>
</comment>
<evidence type="ECO:0000313" key="1">
    <source>
        <dbReference type="EMBL" id="GGK46778.1"/>
    </source>
</evidence>
<accession>A0A917QEG1</accession>
<dbReference type="EMBL" id="BMMW01000002">
    <property type="protein sequence ID" value="GGK46778.1"/>
    <property type="molecule type" value="Genomic_DNA"/>
</dbReference>
<reference evidence="1" key="2">
    <citation type="submission" date="2020-09" db="EMBL/GenBank/DDBJ databases">
        <authorList>
            <person name="Sun Q."/>
            <person name="Zhou Y."/>
        </authorList>
    </citation>
    <scope>NUCLEOTIDE SEQUENCE</scope>
    <source>
        <strain evidence="1">CGMCC 4.7278</strain>
    </source>
</reference>
<dbReference type="AlphaFoldDB" id="A0A917QEG1"/>
<sequence length="64" mass="6949">MRDGFVPALRVDNEHLDNFGTEFLPEADRVALIANVCSNAHVASLIGPTDKKDVAPGCRAEIDR</sequence>
<keyword evidence="2" id="KW-1185">Reference proteome</keyword>
<proteinExistence type="predicted"/>
<protein>
    <submittedName>
        <fullName evidence="1">Uncharacterized protein</fullName>
    </submittedName>
</protein>
<organism evidence="1 2">
    <name type="scientific">Nocardia camponoti</name>
    <dbReference type="NCBI Taxonomy" id="1616106"/>
    <lineage>
        <taxon>Bacteria</taxon>
        <taxon>Bacillati</taxon>
        <taxon>Actinomycetota</taxon>
        <taxon>Actinomycetes</taxon>
        <taxon>Mycobacteriales</taxon>
        <taxon>Nocardiaceae</taxon>
        <taxon>Nocardia</taxon>
    </lineage>
</organism>
<gene>
    <name evidence="1" type="ORF">GCM10011591_17660</name>
</gene>
<evidence type="ECO:0000313" key="2">
    <source>
        <dbReference type="Proteomes" id="UP000612956"/>
    </source>
</evidence>
<name>A0A917QEG1_9NOCA</name>
<reference evidence="1" key="1">
    <citation type="journal article" date="2014" name="Int. J. Syst. Evol. Microbiol.">
        <title>Complete genome sequence of Corynebacterium casei LMG S-19264T (=DSM 44701T), isolated from a smear-ripened cheese.</title>
        <authorList>
            <consortium name="US DOE Joint Genome Institute (JGI-PGF)"/>
            <person name="Walter F."/>
            <person name="Albersmeier A."/>
            <person name="Kalinowski J."/>
            <person name="Ruckert C."/>
        </authorList>
    </citation>
    <scope>NUCLEOTIDE SEQUENCE</scope>
    <source>
        <strain evidence="1">CGMCC 4.7278</strain>
    </source>
</reference>